<evidence type="ECO:0000256" key="3">
    <source>
        <dbReference type="SAM" id="MobiDB-lite"/>
    </source>
</evidence>
<comment type="caution">
    <text evidence="5">The sequence shown here is derived from an EMBL/GenBank/DDBJ whole genome shotgun (WGS) entry which is preliminary data.</text>
</comment>
<evidence type="ECO:0000256" key="2">
    <source>
        <dbReference type="ARBA" id="ARBA00022971"/>
    </source>
</evidence>
<proteinExistence type="inferred from homology"/>
<feature type="region of interest" description="Disordered" evidence="3">
    <location>
        <begin position="196"/>
        <end position="242"/>
    </location>
</feature>
<evidence type="ECO:0000256" key="1">
    <source>
        <dbReference type="ARBA" id="ARBA00010873"/>
    </source>
</evidence>
<feature type="compositionally biased region" description="Basic residues" evidence="3">
    <location>
        <begin position="217"/>
        <end position="227"/>
    </location>
</feature>
<evidence type="ECO:0000313" key="6">
    <source>
        <dbReference type="Proteomes" id="UP000244081"/>
    </source>
</evidence>
<evidence type="ECO:0000259" key="4">
    <source>
        <dbReference type="Pfam" id="PF03389"/>
    </source>
</evidence>
<dbReference type="EMBL" id="QAYG01000002">
    <property type="protein sequence ID" value="PTW61691.1"/>
    <property type="molecule type" value="Genomic_DNA"/>
</dbReference>
<accession>A0A2T5VD69</accession>
<dbReference type="RefSeq" id="WP_107989525.1">
    <property type="nucleotide sequence ID" value="NZ_QAYG01000002.1"/>
</dbReference>
<dbReference type="Proteomes" id="UP000244081">
    <property type="component" value="Unassembled WGS sequence"/>
</dbReference>
<dbReference type="Pfam" id="PF03389">
    <property type="entry name" value="MobA_MobL"/>
    <property type="match status" value="1"/>
</dbReference>
<organism evidence="5 6">
    <name type="scientific">Breoghania corrubedonensis</name>
    <dbReference type="NCBI Taxonomy" id="665038"/>
    <lineage>
        <taxon>Bacteria</taxon>
        <taxon>Pseudomonadati</taxon>
        <taxon>Pseudomonadota</taxon>
        <taxon>Alphaproteobacteria</taxon>
        <taxon>Hyphomicrobiales</taxon>
        <taxon>Stappiaceae</taxon>
        <taxon>Breoghania</taxon>
    </lineage>
</organism>
<feature type="region of interest" description="Disordered" evidence="3">
    <location>
        <begin position="412"/>
        <end position="436"/>
    </location>
</feature>
<keyword evidence="6" id="KW-1185">Reference proteome</keyword>
<comment type="similarity">
    <text evidence="1">Belongs to the MobA/MobL family.</text>
</comment>
<sequence length="460" mass="53059">MQDGNVHCHVDNLSRQNGKGGERIAIATAAYNAGERLWSERQQRFVDFGNREDVIFEKIILPKGAPPWAGRRSDLWNRVDLAAKRRDARLAKSIEAAITRDVPATMRPALLEAFVAPFVALGCIADVAIHEDGTENNPHVHILLTTRVLELEGFGPKLTALEQRAFVKQVRKRWADLTNSFLEKAGSTLRVDHRSYKARGIGAEPTQHRGPNTAERRIKREHARRVRQEKIMAGPDTQDRHHYPLLTQRETWPPEPAASPDMSPQEREELHRYWEDKKLDRLEAVSLAEPKGDREAHREHDTRAPLQEPSSTPWFEQALDNAHRQKAERLRSANEPTRLAVYESFLLERAERLPVSREEQAALDAAREASPELHRLASELILDERLRVVRERDRAEKLRRLPSELRQKLEAIRPDVADREEDYPVPGPDGELRSPRELDIAYERMLDEYLREEPDREQER</sequence>
<dbReference type="InterPro" id="IPR005053">
    <property type="entry name" value="MobA_MobL"/>
</dbReference>
<feature type="compositionally biased region" description="Basic and acidic residues" evidence="3">
    <location>
        <begin position="290"/>
        <end position="303"/>
    </location>
</feature>
<feature type="domain" description="MobA/MobL protein" evidence="4">
    <location>
        <begin position="24"/>
        <end position="215"/>
    </location>
</feature>
<keyword evidence="2" id="KW-0184">Conjugation</keyword>
<dbReference type="AlphaFoldDB" id="A0A2T5VD69"/>
<dbReference type="OrthoDB" id="1826980at2"/>
<gene>
    <name evidence="5" type="ORF">C8N35_102406</name>
</gene>
<feature type="region of interest" description="Disordered" evidence="3">
    <location>
        <begin position="288"/>
        <end position="313"/>
    </location>
</feature>
<evidence type="ECO:0000313" key="5">
    <source>
        <dbReference type="EMBL" id="PTW61691.1"/>
    </source>
</evidence>
<reference evidence="5 6" key="1">
    <citation type="submission" date="2018-04" db="EMBL/GenBank/DDBJ databases">
        <title>Genomic Encyclopedia of Archaeal and Bacterial Type Strains, Phase II (KMG-II): from individual species to whole genera.</title>
        <authorList>
            <person name="Goeker M."/>
        </authorList>
    </citation>
    <scope>NUCLEOTIDE SEQUENCE [LARGE SCALE GENOMIC DNA]</scope>
    <source>
        <strain evidence="5 6">DSM 23382</strain>
    </source>
</reference>
<dbReference type="Gene3D" id="3.30.930.30">
    <property type="match status" value="1"/>
</dbReference>
<name>A0A2T5VD69_9HYPH</name>
<protein>
    <submittedName>
        <fullName evidence="5">MobA/MobL family protein</fullName>
    </submittedName>
</protein>